<protein>
    <recommendedName>
        <fullName evidence="3">Aminoglycoside phosphotransferase domain-containing protein</fullName>
    </recommendedName>
</protein>
<dbReference type="OrthoDB" id="10003767at2759"/>
<gene>
    <name evidence="1" type="ORF">M501DRAFT_1017307</name>
</gene>
<name>A0A9P4VP09_9PEZI</name>
<evidence type="ECO:0000313" key="1">
    <source>
        <dbReference type="EMBL" id="KAF2838288.1"/>
    </source>
</evidence>
<accession>A0A9P4VP09</accession>
<dbReference type="EMBL" id="MU006097">
    <property type="protein sequence ID" value="KAF2838288.1"/>
    <property type="molecule type" value="Genomic_DNA"/>
</dbReference>
<dbReference type="Proteomes" id="UP000799429">
    <property type="component" value="Unassembled WGS sequence"/>
</dbReference>
<comment type="caution">
    <text evidence="1">The sequence shown here is derived from an EMBL/GenBank/DDBJ whole genome shotgun (WGS) entry which is preliminary data.</text>
</comment>
<organism evidence="1 2">
    <name type="scientific">Patellaria atrata CBS 101060</name>
    <dbReference type="NCBI Taxonomy" id="1346257"/>
    <lineage>
        <taxon>Eukaryota</taxon>
        <taxon>Fungi</taxon>
        <taxon>Dikarya</taxon>
        <taxon>Ascomycota</taxon>
        <taxon>Pezizomycotina</taxon>
        <taxon>Dothideomycetes</taxon>
        <taxon>Dothideomycetes incertae sedis</taxon>
        <taxon>Patellariales</taxon>
        <taxon>Patellariaceae</taxon>
        <taxon>Patellaria</taxon>
    </lineage>
</organism>
<proteinExistence type="predicted"/>
<evidence type="ECO:0008006" key="3">
    <source>
        <dbReference type="Google" id="ProtNLM"/>
    </source>
</evidence>
<sequence>MSISPWQKSWTRDIKDVRDMTWALAWLVLPMKTHASLAGASVRDPSKGSRCISGPIVSGYKEQPEHMKDQCGTPLPSLCEAAHFTGLPEHYRHIQSIIPLICPHPPLNTFLYHYDISENNVFVDDSGAPVALLDWEQLNATHPVKMDTHPVIIATEYKPGNYHVLNYKPWTEIGPKTKSEYDFELIIQDIELQKVFKKRLERLHSPYLQALKKRDDDLGELFDCLEEISRSYIGHAAHLFEVVREE</sequence>
<reference evidence="1" key="1">
    <citation type="journal article" date="2020" name="Stud. Mycol.">
        <title>101 Dothideomycetes genomes: a test case for predicting lifestyles and emergence of pathogens.</title>
        <authorList>
            <person name="Haridas S."/>
            <person name="Albert R."/>
            <person name="Binder M."/>
            <person name="Bloem J."/>
            <person name="Labutti K."/>
            <person name="Salamov A."/>
            <person name="Andreopoulos B."/>
            <person name="Baker S."/>
            <person name="Barry K."/>
            <person name="Bills G."/>
            <person name="Bluhm B."/>
            <person name="Cannon C."/>
            <person name="Castanera R."/>
            <person name="Culley D."/>
            <person name="Daum C."/>
            <person name="Ezra D."/>
            <person name="Gonzalez J."/>
            <person name="Henrissat B."/>
            <person name="Kuo A."/>
            <person name="Liang C."/>
            <person name="Lipzen A."/>
            <person name="Lutzoni F."/>
            <person name="Magnuson J."/>
            <person name="Mondo S."/>
            <person name="Nolan M."/>
            <person name="Ohm R."/>
            <person name="Pangilinan J."/>
            <person name="Park H.-J."/>
            <person name="Ramirez L."/>
            <person name="Alfaro M."/>
            <person name="Sun H."/>
            <person name="Tritt A."/>
            <person name="Yoshinaga Y."/>
            <person name="Zwiers L.-H."/>
            <person name="Turgeon B."/>
            <person name="Goodwin S."/>
            <person name="Spatafora J."/>
            <person name="Crous P."/>
            <person name="Grigoriev I."/>
        </authorList>
    </citation>
    <scope>NUCLEOTIDE SEQUENCE</scope>
    <source>
        <strain evidence="1">CBS 101060</strain>
    </source>
</reference>
<keyword evidence="2" id="KW-1185">Reference proteome</keyword>
<evidence type="ECO:0000313" key="2">
    <source>
        <dbReference type="Proteomes" id="UP000799429"/>
    </source>
</evidence>
<dbReference type="AlphaFoldDB" id="A0A9P4VP09"/>